<dbReference type="PANTHER" id="PTHR11252:SF0">
    <property type="entry name" value="POLYRIBONUCLEOTIDE NUCLEOTIDYLTRANSFERASE 1, MITOCHONDRIAL"/>
    <property type="match status" value="1"/>
</dbReference>
<name>A0A3B0QR68_9ZZZZ</name>
<protein>
    <recommendedName>
        <fullName evidence="1">polyribonucleotide nucleotidyltransferase</fullName>
        <ecNumber evidence="1">2.7.7.8</ecNumber>
    </recommendedName>
</protein>
<dbReference type="AlphaFoldDB" id="A0A3B0QR68"/>
<proteinExistence type="predicted"/>
<dbReference type="InterPro" id="IPR015847">
    <property type="entry name" value="ExoRNase_PH_dom2"/>
</dbReference>
<dbReference type="SUPFAM" id="SSF55666">
    <property type="entry name" value="Ribonuclease PH domain 2-like"/>
    <property type="match status" value="1"/>
</dbReference>
<dbReference type="InterPro" id="IPR036345">
    <property type="entry name" value="ExoRNase_PH_dom2_sf"/>
</dbReference>
<dbReference type="GO" id="GO:0006402">
    <property type="term" value="P:mRNA catabolic process"/>
    <property type="evidence" value="ECO:0007669"/>
    <property type="project" value="InterPro"/>
</dbReference>
<dbReference type="EMBL" id="UOEA01000023">
    <property type="protein sequence ID" value="VAV82609.1"/>
    <property type="molecule type" value="Genomic_DNA"/>
</dbReference>
<feature type="domain" description="Exoribonuclease phosphorolytic" evidence="6">
    <location>
        <begin position="146"/>
        <end position="208"/>
    </location>
</feature>
<dbReference type="GO" id="GO:0000175">
    <property type="term" value="F:3'-5'-RNA exonuclease activity"/>
    <property type="evidence" value="ECO:0007669"/>
    <property type="project" value="TreeGrafter"/>
</dbReference>
<evidence type="ECO:0000256" key="2">
    <source>
        <dbReference type="ARBA" id="ARBA00022679"/>
    </source>
</evidence>
<feature type="non-terminal residue" evidence="7">
    <location>
        <position position="210"/>
    </location>
</feature>
<dbReference type="GO" id="GO:0005829">
    <property type="term" value="C:cytosol"/>
    <property type="evidence" value="ECO:0007669"/>
    <property type="project" value="TreeGrafter"/>
</dbReference>
<dbReference type="GO" id="GO:0004654">
    <property type="term" value="F:polyribonucleotide nucleotidyltransferase activity"/>
    <property type="evidence" value="ECO:0007669"/>
    <property type="project" value="UniProtKB-EC"/>
</dbReference>
<evidence type="ECO:0000256" key="1">
    <source>
        <dbReference type="ARBA" id="ARBA00012416"/>
    </source>
</evidence>
<dbReference type="InterPro" id="IPR027408">
    <property type="entry name" value="PNPase/RNase_PH_dom_sf"/>
</dbReference>
<evidence type="ECO:0000259" key="5">
    <source>
        <dbReference type="Pfam" id="PF01138"/>
    </source>
</evidence>
<dbReference type="SUPFAM" id="SSF54211">
    <property type="entry name" value="Ribosomal protein S5 domain 2-like"/>
    <property type="match status" value="1"/>
</dbReference>
<dbReference type="Pfam" id="PF01138">
    <property type="entry name" value="RNase_PH"/>
    <property type="match status" value="1"/>
</dbReference>
<dbReference type="InterPro" id="IPR020568">
    <property type="entry name" value="Ribosomal_Su5_D2-typ_SF"/>
</dbReference>
<evidence type="ECO:0000313" key="7">
    <source>
        <dbReference type="EMBL" id="VAV82609.1"/>
    </source>
</evidence>
<keyword evidence="4" id="KW-0694">RNA-binding</keyword>
<accession>A0A3B0QR68</accession>
<dbReference type="Pfam" id="PF03725">
    <property type="entry name" value="RNase_PH_C"/>
    <property type="match status" value="1"/>
</dbReference>
<evidence type="ECO:0000256" key="4">
    <source>
        <dbReference type="ARBA" id="ARBA00022884"/>
    </source>
</evidence>
<dbReference type="GO" id="GO:0003723">
    <property type="term" value="F:RNA binding"/>
    <property type="evidence" value="ECO:0007669"/>
    <property type="project" value="UniProtKB-KW"/>
</dbReference>
<keyword evidence="3 7" id="KW-0548">Nucleotidyltransferase</keyword>
<reference evidence="7" key="1">
    <citation type="submission" date="2018-06" db="EMBL/GenBank/DDBJ databases">
        <authorList>
            <person name="Zhirakovskaya E."/>
        </authorList>
    </citation>
    <scope>NUCLEOTIDE SEQUENCE</scope>
</reference>
<organism evidence="7">
    <name type="scientific">hydrothermal vent metagenome</name>
    <dbReference type="NCBI Taxonomy" id="652676"/>
    <lineage>
        <taxon>unclassified sequences</taxon>
        <taxon>metagenomes</taxon>
        <taxon>ecological metagenomes</taxon>
    </lineage>
</organism>
<gene>
    <name evidence="7" type="ORF">MNBD_DELTA01-1646</name>
</gene>
<dbReference type="InterPro" id="IPR012162">
    <property type="entry name" value="PNPase"/>
</dbReference>
<sequence>MIKNYEVDFGGRKLKIETGKMARQTGGSVTVRYGDTVVLITACRAPSPKEGLDFLPLTVNYVEMRYAAGKIPGGFFKREGRPGEKEVLCSRLIDRPLRPLFAEGYAHETQVIATVMSADTEHDPEIVALVGASMALRISDIPFIKPIAAVRVGRIDGNFICNPSLEQQKESDIDLLVAGATDGILMVEGGADFLSEDTMIDALGFAQTCM</sequence>
<feature type="domain" description="Exoribonuclease phosphorolytic" evidence="5">
    <location>
        <begin position="11"/>
        <end position="142"/>
    </location>
</feature>
<dbReference type="FunFam" id="3.30.230.70:FF:000001">
    <property type="entry name" value="Polyribonucleotide nucleotidyltransferase"/>
    <property type="match status" value="1"/>
</dbReference>
<dbReference type="CDD" id="cd11363">
    <property type="entry name" value="RNase_PH_PNPase_1"/>
    <property type="match status" value="1"/>
</dbReference>
<dbReference type="Gene3D" id="3.30.230.70">
    <property type="entry name" value="GHMP Kinase, N-terminal domain"/>
    <property type="match status" value="1"/>
</dbReference>
<dbReference type="InterPro" id="IPR001247">
    <property type="entry name" value="ExoRNase_PH_dom1"/>
</dbReference>
<evidence type="ECO:0000259" key="6">
    <source>
        <dbReference type="Pfam" id="PF03725"/>
    </source>
</evidence>
<keyword evidence="2 7" id="KW-0808">Transferase</keyword>
<dbReference type="PANTHER" id="PTHR11252">
    <property type="entry name" value="POLYRIBONUCLEOTIDE NUCLEOTIDYLTRANSFERASE"/>
    <property type="match status" value="1"/>
</dbReference>
<evidence type="ECO:0000256" key="3">
    <source>
        <dbReference type="ARBA" id="ARBA00022695"/>
    </source>
</evidence>
<dbReference type="EC" id="2.7.7.8" evidence="1"/>